<keyword evidence="2" id="KW-1185">Reference proteome</keyword>
<sequence>MPDRLIRITASTTFPLLEATAAGHDFAEDAEAVLDVTTPTTPPENETPDHVTVELELDNTDLTELSAHVDRVTLSADQARHLAGELTDAADRVDEPKS</sequence>
<dbReference type="Pfam" id="PF19887">
    <property type="entry name" value="DUF6360"/>
    <property type="match status" value="1"/>
</dbReference>
<name>A0A1H6JVY5_9EURY</name>
<proteinExistence type="predicted"/>
<evidence type="ECO:0000313" key="2">
    <source>
        <dbReference type="Proteomes" id="UP000199215"/>
    </source>
</evidence>
<dbReference type="Proteomes" id="UP000199215">
    <property type="component" value="Unassembled WGS sequence"/>
</dbReference>
<dbReference type="RefSeq" id="WP_092817860.1">
    <property type="nucleotide sequence ID" value="NZ_FNWU01000020.1"/>
</dbReference>
<dbReference type="STRING" id="1267564.SAMN05192561_12011"/>
<dbReference type="EMBL" id="FNWU01000020">
    <property type="protein sequence ID" value="SEH64797.1"/>
    <property type="molecule type" value="Genomic_DNA"/>
</dbReference>
<accession>A0A1H6JVY5</accession>
<dbReference type="OrthoDB" id="156156at2157"/>
<dbReference type="InterPro" id="IPR045940">
    <property type="entry name" value="DUF6360"/>
</dbReference>
<reference evidence="1 2" key="1">
    <citation type="submission" date="2016-10" db="EMBL/GenBank/DDBJ databases">
        <authorList>
            <person name="de Groot N.N."/>
        </authorList>
    </citation>
    <scope>NUCLEOTIDE SEQUENCE [LARGE SCALE GENOMIC DNA]</scope>
    <source>
        <strain evidence="1 2">IBRC-M10418</strain>
    </source>
</reference>
<protein>
    <submittedName>
        <fullName evidence="1">Uncharacterized protein</fullName>
    </submittedName>
</protein>
<dbReference type="AlphaFoldDB" id="A0A1H6JVY5"/>
<gene>
    <name evidence="1" type="ORF">SAMN05192561_12011</name>
</gene>
<organism evidence="1 2">
    <name type="scientific">Halopenitus malekzadehii</name>
    <dbReference type="NCBI Taxonomy" id="1267564"/>
    <lineage>
        <taxon>Archaea</taxon>
        <taxon>Methanobacteriati</taxon>
        <taxon>Methanobacteriota</taxon>
        <taxon>Stenosarchaea group</taxon>
        <taxon>Halobacteria</taxon>
        <taxon>Halobacteriales</taxon>
        <taxon>Haloferacaceae</taxon>
        <taxon>Halopenitus</taxon>
    </lineage>
</organism>
<evidence type="ECO:0000313" key="1">
    <source>
        <dbReference type="EMBL" id="SEH64797.1"/>
    </source>
</evidence>